<proteinExistence type="predicted"/>
<dbReference type="EMBL" id="LLXI01001749">
    <property type="protein sequence ID" value="PKY55000.1"/>
    <property type="molecule type" value="Genomic_DNA"/>
</dbReference>
<sequence length="730" mass="85256">MEFNETPLPSQQVIKKNFVEIHNYPEKPIIEYSETGRSYTYNIIEEGNYPPVAYLKYTKRQNGFRIPDNYEVETSWGKPKKRHLVRCIIKYVDNNPIYWVCYGNNYQHQIKSEKSCSDAASLYAKALDPETKTRHSGPYVFGLQLEILQQARNAKRRAATLKPFDNLTLTGQNNRAKKIAKSVHAIFDQTAIKSCHLEDKPILKSIEFDIKDQPFHIIMGEENVEDMKHKVRATVQACDRGQIARDGYRTLALVNHNLPREWRVSSERKEITCEINKLIPISLVNLTSPLSNNDYINSEVHIDDAEIIDNMQQSIGKGGRRSIIDILKYLIPNLVKREVLCMTHPEIYLRISGDGRNVGKKVKHVMITFSILNDKNKLHQPENHYTTTLYPGIEKYEILNIVLEHLIVELRKLKEEGLEDNHGVKWKINLYFSSDWKFLVICLGMNAANSKYFCPWCEVSKEQQGDFSYNWTISKTMDQICENYKIYKGHIQPPLFDMIPLQNWVPDELHMMLRITDVLWRLVLDEIRSRNTWGDKARNVIIEEMERIGVKFHFWLEVGSTNWQFTSLMGQDKLTVLQHFDLNKLFPRSRAAQIRSLWDNFYLLHKAVKDSKTDVVQFSNDAREWLHQFLDSSFYQASDITPYMHVLVYHIPEMMHIHRQFGLAAFSCSAVEKKNHQQVSHFFRKTTKDGGGGKGRKSAIIDILEYENRTLYFNNCDEIDLVPKPKRLCI</sequence>
<evidence type="ECO:0000313" key="1">
    <source>
        <dbReference type="EMBL" id="PKY55000.1"/>
    </source>
</evidence>
<dbReference type="AlphaFoldDB" id="A0A2I1H811"/>
<dbReference type="VEuPathDB" id="FungiDB:FUN_009387"/>
<gene>
    <name evidence="1" type="ORF">RhiirA4_448232</name>
</gene>
<evidence type="ECO:0000313" key="2">
    <source>
        <dbReference type="Proteomes" id="UP000234323"/>
    </source>
</evidence>
<dbReference type="PANTHER" id="PTHR31424">
    <property type="entry name" value="PROTEIN CBG23806"/>
    <property type="match status" value="1"/>
</dbReference>
<keyword evidence="2" id="KW-1185">Reference proteome</keyword>
<dbReference type="VEuPathDB" id="FungiDB:RhiirFUN_016066"/>
<protein>
    <submittedName>
        <fullName evidence="1">Uncharacterized protein</fullName>
    </submittedName>
</protein>
<dbReference type="PROSITE" id="PS50096">
    <property type="entry name" value="IQ"/>
    <property type="match status" value="1"/>
</dbReference>
<dbReference type="Proteomes" id="UP000234323">
    <property type="component" value="Unassembled WGS sequence"/>
</dbReference>
<dbReference type="VEuPathDB" id="FungiDB:RhiirA1_397698"/>
<accession>A0A2I1H811</accession>
<organism evidence="1 2">
    <name type="scientific">Rhizophagus irregularis</name>
    <dbReference type="NCBI Taxonomy" id="588596"/>
    <lineage>
        <taxon>Eukaryota</taxon>
        <taxon>Fungi</taxon>
        <taxon>Fungi incertae sedis</taxon>
        <taxon>Mucoromycota</taxon>
        <taxon>Glomeromycotina</taxon>
        <taxon>Glomeromycetes</taxon>
        <taxon>Glomerales</taxon>
        <taxon>Glomeraceae</taxon>
        <taxon>Rhizophagus</taxon>
    </lineage>
</organism>
<comment type="caution">
    <text evidence="1">The sequence shown here is derived from an EMBL/GenBank/DDBJ whole genome shotgun (WGS) entry which is preliminary data.</text>
</comment>
<reference evidence="1 2" key="1">
    <citation type="submission" date="2015-10" db="EMBL/GenBank/DDBJ databases">
        <title>Genome analyses suggest a sexual origin of heterokaryosis in a supposedly ancient asexual fungus.</title>
        <authorList>
            <person name="Ropars J."/>
            <person name="Sedzielewska K."/>
            <person name="Noel J."/>
            <person name="Charron P."/>
            <person name="Farinelli L."/>
            <person name="Marton T."/>
            <person name="Kruger M."/>
            <person name="Pelin A."/>
            <person name="Brachmann A."/>
            <person name="Corradi N."/>
        </authorList>
    </citation>
    <scope>NUCLEOTIDE SEQUENCE [LARGE SCALE GENOMIC DNA]</scope>
    <source>
        <strain evidence="1 2">A4</strain>
    </source>
</reference>
<name>A0A2I1H811_9GLOM</name>
<dbReference type="PANTHER" id="PTHR31424:SF5">
    <property type="entry name" value="APPLE DOMAIN-CONTAINING PROTEIN"/>
    <property type="match status" value="1"/>
</dbReference>